<name>A0A498CZ26_9FIRM</name>
<dbReference type="EMBL" id="RCHT01000020">
    <property type="protein sequence ID" value="RLL09612.1"/>
    <property type="molecule type" value="Genomic_DNA"/>
</dbReference>
<sequence>MEKMDAQAARPLIWEELRKVARPDSRFSWKFSEFIADYEGSDLCAENLCATEIYRNSEVVFITPDNNLETFRERAIRDKKTILMTNYGIERGVFLIAPGSVPEGKEELASTLDGVQRYWKFITLREIAVKIKHIDMLVTGASAITPSGIRFGKGHGYFDLEWAMFYTKGVVDTGTPVFAVGHDCQVVDVDVEVRVYDTAIDYIVTPTRVIKTRNEFPKPTRGILWSLLAPGMREKIPPIQELWCEIHCK</sequence>
<gene>
    <name evidence="1" type="ORF">D4A47_10200</name>
</gene>
<dbReference type="InterPro" id="IPR002698">
    <property type="entry name" value="FTHF_cligase"/>
</dbReference>
<accession>A0A498CZ26</accession>
<dbReference type="Gene3D" id="3.40.50.10420">
    <property type="entry name" value="NagB/RpiA/CoA transferase-like"/>
    <property type="match status" value="1"/>
</dbReference>
<dbReference type="SUPFAM" id="SSF100950">
    <property type="entry name" value="NagB/RpiA/CoA transferase-like"/>
    <property type="match status" value="1"/>
</dbReference>
<evidence type="ECO:0000313" key="1">
    <source>
        <dbReference type="EMBL" id="RLL09612.1"/>
    </source>
</evidence>
<dbReference type="GO" id="GO:0005737">
    <property type="term" value="C:cytoplasm"/>
    <property type="evidence" value="ECO:0007669"/>
    <property type="project" value="TreeGrafter"/>
</dbReference>
<dbReference type="PANTHER" id="PTHR13017">
    <property type="entry name" value="5-FORMYLTETRAHYDROFOLATE CYCLO-LIGASE-RELATED"/>
    <property type="match status" value="1"/>
</dbReference>
<dbReference type="PANTHER" id="PTHR13017:SF0">
    <property type="entry name" value="METHENYLTETRAHYDROFOLATE SYNTHASE DOMAIN-CONTAINING PROTEIN"/>
    <property type="match status" value="1"/>
</dbReference>
<organism evidence="1 2">
    <name type="scientific">Anaerotruncus massiliensis</name>
    <name type="common">ex Liu et al. 2021</name>
    <dbReference type="NCBI Taxonomy" id="2321404"/>
    <lineage>
        <taxon>Bacteria</taxon>
        <taxon>Bacillati</taxon>
        <taxon>Bacillota</taxon>
        <taxon>Clostridia</taxon>
        <taxon>Eubacteriales</taxon>
        <taxon>Oscillospiraceae</taxon>
        <taxon>Anaerotruncus</taxon>
    </lineage>
</organism>
<keyword evidence="2" id="KW-1185">Reference proteome</keyword>
<dbReference type="Proteomes" id="UP000276301">
    <property type="component" value="Unassembled WGS sequence"/>
</dbReference>
<protein>
    <submittedName>
        <fullName evidence="1">Methenyltetrahydrofolate synthetase</fullName>
    </submittedName>
</protein>
<dbReference type="AlphaFoldDB" id="A0A498CZ26"/>
<evidence type="ECO:0000313" key="2">
    <source>
        <dbReference type="Proteomes" id="UP000276301"/>
    </source>
</evidence>
<comment type="caution">
    <text evidence="1">The sequence shown here is derived from an EMBL/GenBank/DDBJ whole genome shotgun (WGS) entry which is preliminary data.</text>
</comment>
<dbReference type="InterPro" id="IPR024185">
    <property type="entry name" value="FTHF_cligase-like_sf"/>
</dbReference>
<dbReference type="RefSeq" id="WP_121587207.1">
    <property type="nucleotide sequence ID" value="NZ_RCHT01000020.1"/>
</dbReference>
<dbReference type="InterPro" id="IPR037171">
    <property type="entry name" value="NagB/RpiA_transferase-like"/>
</dbReference>
<reference evidence="1 2" key="1">
    <citation type="submission" date="2018-10" db="EMBL/GenBank/DDBJ databases">
        <title>Anaerotruncus faecis sp. nov., isolated from human feces.</title>
        <authorList>
            <person name="Wang Y.-J."/>
        </authorList>
    </citation>
    <scope>NUCLEOTIDE SEQUENCE [LARGE SCALE GENOMIC DNA]</scope>
    <source>
        <strain evidence="1 2">22A2-44</strain>
    </source>
</reference>
<proteinExistence type="predicted"/>
<dbReference type="Pfam" id="PF01812">
    <property type="entry name" value="5-FTHF_cyc-lig"/>
    <property type="match status" value="1"/>
</dbReference>